<reference evidence="1" key="1">
    <citation type="journal article" date="2014" name="Front. Microbiol.">
        <title>High frequency of phylogenetically diverse reductive dehalogenase-homologous genes in deep subseafloor sedimentary metagenomes.</title>
        <authorList>
            <person name="Kawai M."/>
            <person name="Futagami T."/>
            <person name="Toyoda A."/>
            <person name="Takaki Y."/>
            <person name="Nishi S."/>
            <person name="Hori S."/>
            <person name="Arai W."/>
            <person name="Tsubouchi T."/>
            <person name="Morono Y."/>
            <person name="Uchiyama I."/>
            <person name="Ito T."/>
            <person name="Fujiyama A."/>
            <person name="Inagaki F."/>
            <person name="Takami H."/>
        </authorList>
    </citation>
    <scope>NUCLEOTIDE SEQUENCE</scope>
    <source>
        <strain evidence="1">Expedition CK06-06</strain>
    </source>
</reference>
<accession>X0X6E6</accession>
<proteinExistence type="predicted"/>
<protein>
    <submittedName>
        <fullName evidence="1">Uncharacterized protein</fullName>
    </submittedName>
</protein>
<name>X0X6E6_9ZZZZ</name>
<dbReference type="AlphaFoldDB" id="X0X6E6"/>
<evidence type="ECO:0000313" key="1">
    <source>
        <dbReference type="EMBL" id="GAG30947.1"/>
    </source>
</evidence>
<gene>
    <name evidence="1" type="ORF">S01H1_70120</name>
</gene>
<sequence length="45" mass="5224">MTSHWNEQTIKTSLFKMAIGSKDICQIHIIHNYKANAVYQSPEFV</sequence>
<dbReference type="EMBL" id="BARS01046603">
    <property type="protein sequence ID" value="GAG30947.1"/>
    <property type="molecule type" value="Genomic_DNA"/>
</dbReference>
<organism evidence="1">
    <name type="scientific">marine sediment metagenome</name>
    <dbReference type="NCBI Taxonomy" id="412755"/>
    <lineage>
        <taxon>unclassified sequences</taxon>
        <taxon>metagenomes</taxon>
        <taxon>ecological metagenomes</taxon>
    </lineage>
</organism>
<comment type="caution">
    <text evidence="1">The sequence shown here is derived from an EMBL/GenBank/DDBJ whole genome shotgun (WGS) entry which is preliminary data.</text>
</comment>